<gene>
    <name evidence="2" type="ORF">GEV26_09800</name>
</gene>
<dbReference type="Proteomes" id="UP000392064">
    <property type="component" value="Chromosome"/>
</dbReference>
<reference evidence="2 3" key="1">
    <citation type="submission" date="2019-11" db="EMBL/GenBank/DDBJ databases">
        <authorList>
            <person name="Li J."/>
        </authorList>
    </citation>
    <scope>NUCLEOTIDE SEQUENCE [LARGE SCALE GENOMIC DNA]</scope>
    <source>
        <strain evidence="2 3">MF47</strain>
    </source>
</reference>
<name>A0A5Q2MG57_9ACTN</name>
<feature type="region of interest" description="Disordered" evidence="1">
    <location>
        <begin position="1"/>
        <end position="43"/>
    </location>
</feature>
<dbReference type="RefSeq" id="WP_153652896.1">
    <property type="nucleotide sequence ID" value="NZ_CP045737.1"/>
</dbReference>
<keyword evidence="3" id="KW-1185">Reference proteome</keyword>
<dbReference type="KEGG" id="aef:GEV26_09800"/>
<proteinExistence type="predicted"/>
<protein>
    <recommendedName>
        <fullName evidence="4">Cobyrinic acid a,c-diamide synthase</fullName>
    </recommendedName>
</protein>
<evidence type="ECO:0000313" key="2">
    <source>
        <dbReference type="EMBL" id="QGG41628.1"/>
    </source>
</evidence>
<dbReference type="EMBL" id="CP045737">
    <property type="protein sequence ID" value="QGG41628.1"/>
    <property type="molecule type" value="Genomic_DNA"/>
</dbReference>
<evidence type="ECO:0000256" key="1">
    <source>
        <dbReference type="SAM" id="MobiDB-lite"/>
    </source>
</evidence>
<organism evidence="2 3">
    <name type="scientific">Aeromicrobium yanjiei</name>
    <dbReference type="NCBI Taxonomy" id="2662028"/>
    <lineage>
        <taxon>Bacteria</taxon>
        <taxon>Bacillati</taxon>
        <taxon>Actinomycetota</taxon>
        <taxon>Actinomycetes</taxon>
        <taxon>Propionibacteriales</taxon>
        <taxon>Nocardioidaceae</taxon>
        <taxon>Aeromicrobium</taxon>
    </lineage>
</organism>
<evidence type="ECO:0008006" key="4">
    <source>
        <dbReference type="Google" id="ProtNLM"/>
    </source>
</evidence>
<accession>A0A5Q2MG57</accession>
<evidence type="ECO:0000313" key="3">
    <source>
        <dbReference type="Proteomes" id="UP000392064"/>
    </source>
</evidence>
<sequence>MPRRVTTSSGGGKRPTMPGADELFRATAKTPPVETSEPEPQIEPEPVVAASGRVKHDEKMTVYVTSAELLAVEQARLVLRGQLGRSVDRGRFVRAALAVALEDLDARGTQSDVARRLSES</sequence>
<dbReference type="AlphaFoldDB" id="A0A5Q2MG57"/>